<reference evidence="7 8" key="1">
    <citation type="submission" date="2015-12" db="EMBL/GenBank/DDBJ databases">
        <title>Dictyostelia acquired genes for synthesis and detection of signals that induce cell-type specialization by lateral gene transfer from prokaryotes.</title>
        <authorList>
            <person name="Gloeckner G."/>
            <person name="Schaap P."/>
        </authorList>
    </citation>
    <scope>NUCLEOTIDE SEQUENCE [LARGE SCALE GENOMIC DNA]</scope>
    <source>
        <strain evidence="7 8">TK</strain>
    </source>
</reference>
<keyword evidence="4" id="KW-0472">Membrane</keyword>
<evidence type="ECO:0000256" key="2">
    <source>
        <dbReference type="PROSITE-ProRule" id="PRU00076"/>
    </source>
</evidence>
<protein>
    <submittedName>
        <fullName evidence="7">EGF-like domain-containing protein</fullName>
    </submittedName>
</protein>
<dbReference type="Gene3D" id="2.10.25.10">
    <property type="entry name" value="Laminin"/>
    <property type="match status" value="1"/>
</dbReference>
<feature type="chain" id="PRO_5007593803" evidence="5">
    <location>
        <begin position="21"/>
        <end position="1264"/>
    </location>
</feature>
<dbReference type="PROSITE" id="PS01186">
    <property type="entry name" value="EGF_2"/>
    <property type="match status" value="1"/>
</dbReference>
<evidence type="ECO:0000256" key="5">
    <source>
        <dbReference type="SAM" id="SignalP"/>
    </source>
</evidence>
<keyword evidence="8" id="KW-1185">Reference proteome</keyword>
<feature type="signal peptide" evidence="5">
    <location>
        <begin position="1"/>
        <end position="20"/>
    </location>
</feature>
<dbReference type="PROSITE" id="PS00022">
    <property type="entry name" value="EGF_1"/>
    <property type="match status" value="1"/>
</dbReference>
<evidence type="ECO:0000256" key="1">
    <source>
        <dbReference type="ARBA" id="ARBA00023157"/>
    </source>
</evidence>
<feature type="compositionally biased region" description="Pro residues" evidence="3">
    <location>
        <begin position="939"/>
        <end position="951"/>
    </location>
</feature>
<proteinExistence type="predicted"/>
<dbReference type="OrthoDB" id="24491at2759"/>
<accession>A0A152A7E4</accession>
<dbReference type="Gene3D" id="3.80.10.10">
    <property type="entry name" value="Ribonuclease Inhibitor"/>
    <property type="match status" value="1"/>
</dbReference>
<dbReference type="AlphaFoldDB" id="A0A152A7E4"/>
<feature type="disulfide bond" evidence="2">
    <location>
        <begin position="985"/>
        <end position="994"/>
    </location>
</feature>
<feature type="transmembrane region" description="Helical" evidence="4">
    <location>
        <begin position="1220"/>
        <end position="1242"/>
    </location>
</feature>
<evidence type="ECO:0000256" key="3">
    <source>
        <dbReference type="SAM" id="MobiDB-lite"/>
    </source>
</evidence>
<evidence type="ECO:0000313" key="8">
    <source>
        <dbReference type="Proteomes" id="UP000076078"/>
    </source>
</evidence>
<feature type="domain" description="EGF-like" evidence="6">
    <location>
        <begin position="961"/>
        <end position="995"/>
    </location>
</feature>
<dbReference type="EMBL" id="LODT01000004">
    <property type="protein sequence ID" value="KYR02149.1"/>
    <property type="molecule type" value="Genomic_DNA"/>
</dbReference>
<dbReference type="InParanoid" id="A0A152A7E4"/>
<evidence type="ECO:0000259" key="6">
    <source>
        <dbReference type="PROSITE" id="PS50026"/>
    </source>
</evidence>
<keyword evidence="4" id="KW-0812">Transmembrane</keyword>
<comment type="caution">
    <text evidence="2">Lacks conserved residue(s) required for the propagation of feature annotation.</text>
</comment>
<dbReference type="InterPro" id="IPR013111">
    <property type="entry name" value="EGF_extracell"/>
</dbReference>
<dbReference type="Pfam" id="PF07974">
    <property type="entry name" value="EGF_2"/>
    <property type="match status" value="1"/>
</dbReference>
<dbReference type="PANTHER" id="PTHR31378">
    <property type="entry name" value="EGF-LIKE DOMAIN-CONTAINING PROTEIN-RELATED-RELATED"/>
    <property type="match status" value="1"/>
</dbReference>
<keyword evidence="5" id="KW-0732">Signal</keyword>
<evidence type="ECO:0000313" key="7">
    <source>
        <dbReference type="EMBL" id="KYR02149.1"/>
    </source>
</evidence>
<keyword evidence="2" id="KW-0245">EGF-like domain</keyword>
<dbReference type="SUPFAM" id="SSF52047">
    <property type="entry name" value="RNI-like"/>
    <property type="match status" value="1"/>
</dbReference>
<dbReference type="Pfam" id="PF22933">
    <property type="entry name" value="ComC_SSD"/>
    <property type="match status" value="1"/>
</dbReference>
<dbReference type="InterPro" id="IPR054484">
    <property type="entry name" value="ComC_SSD"/>
</dbReference>
<organism evidence="7 8">
    <name type="scientific">Tieghemostelium lacteum</name>
    <name type="common">Slime mold</name>
    <name type="synonym">Dictyostelium lacteum</name>
    <dbReference type="NCBI Taxonomy" id="361077"/>
    <lineage>
        <taxon>Eukaryota</taxon>
        <taxon>Amoebozoa</taxon>
        <taxon>Evosea</taxon>
        <taxon>Eumycetozoa</taxon>
        <taxon>Dictyostelia</taxon>
        <taxon>Dictyosteliales</taxon>
        <taxon>Raperosteliaceae</taxon>
        <taxon>Tieghemostelium</taxon>
    </lineage>
</organism>
<comment type="caution">
    <text evidence="7">The sequence shown here is derived from an EMBL/GenBank/DDBJ whole genome shotgun (WGS) entry which is preliminary data.</text>
</comment>
<dbReference type="PROSITE" id="PS50026">
    <property type="entry name" value="EGF_3"/>
    <property type="match status" value="1"/>
</dbReference>
<keyword evidence="1 2" id="KW-1015">Disulfide bond</keyword>
<dbReference type="InterPro" id="IPR000742">
    <property type="entry name" value="EGF"/>
</dbReference>
<dbReference type="Proteomes" id="UP000076078">
    <property type="component" value="Unassembled WGS sequence"/>
</dbReference>
<name>A0A152A7E4_TIELA</name>
<keyword evidence="4" id="KW-1133">Transmembrane helix</keyword>
<dbReference type="InterPro" id="IPR032675">
    <property type="entry name" value="LRR_dom_sf"/>
</dbReference>
<dbReference type="STRING" id="361077.A0A152A7E4"/>
<feature type="region of interest" description="Disordered" evidence="3">
    <location>
        <begin position="939"/>
        <end position="961"/>
    </location>
</feature>
<gene>
    <name evidence="7" type="ORF">DLAC_00954</name>
</gene>
<sequence length="1264" mass="139302">MNINKLHILIVLLLISVIHSQPANFDPTQLVAIQNLNFALTQDFDIANLCSIQPALVCDSTNSVIIEISLKQPPSRVTLNSPDLLALKNLTKIGIPFDIVLDSSFWDGLNALNQLNQLNILMMYHMPARFNNLPPSLENILFSEVYLLFPESIFTETPYLKELNIASQNGNSTEVLPTSISSPSNLTALRYTSYNQLIMGTNFDKLTSLYVFYRGSNPITFDSYDSFVSLSVLYIQVEDTRPPTPFPTSLNNLPKLISMTIGDQYIFTKGSNIIDMSVSIGLVSIQFNYIGFFRSLDYPGLKIGNPDFSVYIYYSDIDLNIMEIFNKSTFVLNSCNVYGSQPTGAYETISTLGYGGVIFHDDPNIPNDACRVKTSLALINTNLATIPPCFQCDWGSGVNPMSNNTNLPAYTQQCNGFQIISTTVSMNTRGSVIPISGIDMGWRVYTEEGAIISSAQVVIGNQLMKIQAPSGTGLNKQWALKFHYQANPSVAPTYININYLPPNISQVSGSMGILYIYGDNFGANTSVASLTIAGNLTAIGQIDHSNIVTLNPILPYDVDLVFSAKLVIDSQEVSWIQRPVGSVSSLTKPYPDLYSGGGIFELKGQYLSFDTTIMNLTIAGIPITRIVKQTPTSVIYSFDPIVAGNYSMEFNLDTLHISDYIQVTDTPPCKVVHGQCLGDKPICDPGYCGPDCSSIPANLTQPMPLLDTYPITTSNTSYTITFGGKSTLFRYTIKPLGIREVTSTDQTIHTYNISDYSLFMESPRYFTGTVVNASTAAAIIYWYQVATPDQSGLSVYLQSTVRYQVGVLNYVFASSDNHLEYDFQVVLQNDKPNDESSCSYYETGLDPTVNNYRYHKLKINNVDLFVRDIMFCYSGPDPSSPNCSTKTKISKSSNQIDMIFTKTIPYIAVGTSILDVDFNVYIDEKSAQQEINPVCFSPTQPPVTTEPPPLTQTPVVTKTPEQPKCPGDPVCNGHGTCNSHYKCDCTDGWSGTACDGIPSVIVPPETNPQKPETNVPQDEIAIHVIQSKNDQYQTLHYNTTLDGTNTNVDVEILYFYQDTSIEYAGSTSIKKQGTLKYSANITEYQYANNLNLLQVLFFSQAEATSDSTDSCTVKEVTVNDETSSVENIYIQVNDHTFMGTFSDLAVVDGRNRLVSNVIVPSNITDSNTKSNILIAITAPHHNNYIYIDPDFSLLISYGKPSDKEGSICSESKSKLSKAKIAGIVVGGVCFLGIAVAITIYAIKFNHDKKQLKLSLQKKLSSMDK</sequence>
<evidence type="ECO:0000256" key="4">
    <source>
        <dbReference type="SAM" id="Phobius"/>
    </source>
</evidence>